<gene>
    <name evidence="2" type="ORF">ACFQ27_09850</name>
</gene>
<feature type="domain" description="DUF1737" evidence="1">
    <location>
        <begin position="1"/>
        <end position="52"/>
    </location>
</feature>
<keyword evidence="3" id="KW-1185">Reference proteome</keyword>
<proteinExistence type="predicted"/>
<name>A0ABW3T1Z3_9CAUL</name>
<evidence type="ECO:0000313" key="2">
    <source>
        <dbReference type="EMBL" id="MFD1190881.1"/>
    </source>
</evidence>
<reference evidence="3" key="1">
    <citation type="journal article" date="2019" name="Int. J. Syst. Evol. Microbiol.">
        <title>The Global Catalogue of Microorganisms (GCM) 10K type strain sequencing project: providing services to taxonomists for standard genome sequencing and annotation.</title>
        <authorList>
            <consortium name="The Broad Institute Genomics Platform"/>
            <consortium name="The Broad Institute Genome Sequencing Center for Infectious Disease"/>
            <person name="Wu L."/>
            <person name="Ma J."/>
        </authorList>
    </citation>
    <scope>NUCLEOTIDE SEQUENCE [LARGE SCALE GENOMIC DNA]</scope>
    <source>
        <strain evidence="3">CCUG 55074</strain>
    </source>
</reference>
<dbReference type="EMBL" id="JBHTLQ010000018">
    <property type="protein sequence ID" value="MFD1190881.1"/>
    <property type="molecule type" value="Genomic_DNA"/>
</dbReference>
<accession>A0ABW3T1Z3</accession>
<dbReference type="InterPro" id="IPR013619">
    <property type="entry name" value="DUF1737"/>
</dbReference>
<organism evidence="2 3">
    <name type="scientific">Phenylobacterium conjunctum</name>
    <dbReference type="NCBI Taxonomy" id="1298959"/>
    <lineage>
        <taxon>Bacteria</taxon>
        <taxon>Pseudomonadati</taxon>
        <taxon>Pseudomonadota</taxon>
        <taxon>Alphaproteobacteria</taxon>
        <taxon>Caulobacterales</taxon>
        <taxon>Caulobacteraceae</taxon>
        <taxon>Phenylobacterium</taxon>
    </lineage>
</organism>
<dbReference type="Pfam" id="PF08410">
    <property type="entry name" value="DUF1737"/>
    <property type="match status" value="1"/>
</dbReference>
<comment type="caution">
    <text evidence="2">The sequence shown here is derived from an EMBL/GenBank/DDBJ whole genome shotgun (WGS) entry which is preliminary data.</text>
</comment>
<protein>
    <submittedName>
        <fullName evidence="2">DUF1737 domain-containing protein</fullName>
    </submittedName>
</protein>
<evidence type="ECO:0000259" key="1">
    <source>
        <dbReference type="Pfam" id="PF08410"/>
    </source>
</evidence>
<evidence type="ECO:0000313" key="3">
    <source>
        <dbReference type="Proteomes" id="UP001597216"/>
    </source>
</evidence>
<sequence length="68" mass="7613">MRAYRYLTGPDDKSFCHRVTAALNKGWELYGAPTLTFDPTQNRVVCGQAIVKTVDGVDYDPEMSLSEL</sequence>
<dbReference type="RefSeq" id="WP_374346107.1">
    <property type="nucleotide sequence ID" value="NZ_JBHTLQ010000018.1"/>
</dbReference>
<dbReference type="Proteomes" id="UP001597216">
    <property type="component" value="Unassembled WGS sequence"/>
</dbReference>